<dbReference type="GO" id="GO:0005886">
    <property type="term" value="C:plasma membrane"/>
    <property type="evidence" value="ECO:0007669"/>
    <property type="project" value="UniProtKB-UniRule"/>
</dbReference>
<dbReference type="GO" id="GO:0008932">
    <property type="term" value="F:lytic endotransglycosylase activity"/>
    <property type="evidence" value="ECO:0007669"/>
    <property type="project" value="UniProtKB-UniRule"/>
</dbReference>
<dbReference type="OrthoDB" id="9814591at2"/>
<evidence type="ECO:0000313" key="8">
    <source>
        <dbReference type="EMBL" id="TKB45896.1"/>
    </source>
</evidence>
<comment type="caution">
    <text evidence="8">The sequence shown here is derived from an EMBL/GenBank/DDBJ whole genome shotgun (WGS) entry which is preliminary data.</text>
</comment>
<dbReference type="CDD" id="cd08010">
    <property type="entry name" value="MltG_like"/>
    <property type="match status" value="1"/>
</dbReference>
<evidence type="ECO:0000256" key="4">
    <source>
        <dbReference type="ARBA" id="ARBA00023136"/>
    </source>
</evidence>
<evidence type="ECO:0000256" key="3">
    <source>
        <dbReference type="ARBA" id="ARBA00022989"/>
    </source>
</evidence>
<evidence type="ECO:0000256" key="6">
    <source>
        <dbReference type="ARBA" id="ARBA00023316"/>
    </source>
</evidence>
<dbReference type="EC" id="4.2.2.29" evidence="7"/>
<reference evidence="8 9" key="1">
    <citation type="submission" date="2019-04" db="EMBL/GenBank/DDBJ databases">
        <title>Thalassotalea guangxiensis sp. nov., isolated from sediment of the coastal wetland.</title>
        <authorList>
            <person name="Zheng S."/>
            <person name="Zhang D."/>
        </authorList>
    </citation>
    <scope>NUCLEOTIDE SEQUENCE [LARGE SCALE GENOMIC DNA]</scope>
    <source>
        <strain evidence="8 9">ZS-4</strain>
    </source>
</reference>
<keyword evidence="1 7" id="KW-1003">Cell membrane</keyword>
<comment type="function">
    <text evidence="7">Functions as a peptidoglycan terminase that cleaves nascent peptidoglycan strands endolytically to terminate their elongation.</text>
</comment>
<dbReference type="GO" id="GO:0071555">
    <property type="term" value="P:cell wall organization"/>
    <property type="evidence" value="ECO:0007669"/>
    <property type="project" value="UniProtKB-KW"/>
</dbReference>
<dbReference type="HAMAP" id="MF_02065">
    <property type="entry name" value="MltG"/>
    <property type="match status" value="1"/>
</dbReference>
<evidence type="ECO:0000313" key="9">
    <source>
        <dbReference type="Proteomes" id="UP000307999"/>
    </source>
</evidence>
<organism evidence="8 9">
    <name type="scientific">Thalassotalea mangrovi</name>
    <dbReference type="NCBI Taxonomy" id="2572245"/>
    <lineage>
        <taxon>Bacteria</taxon>
        <taxon>Pseudomonadati</taxon>
        <taxon>Pseudomonadota</taxon>
        <taxon>Gammaproteobacteria</taxon>
        <taxon>Alteromonadales</taxon>
        <taxon>Colwelliaceae</taxon>
        <taxon>Thalassotalea</taxon>
    </lineage>
</organism>
<dbReference type="PANTHER" id="PTHR30518">
    <property type="entry name" value="ENDOLYTIC MUREIN TRANSGLYCOSYLASE"/>
    <property type="match status" value="1"/>
</dbReference>
<keyword evidence="7" id="KW-0997">Cell inner membrane</keyword>
<dbReference type="NCBIfam" id="TIGR00247">
    <property type="entry name" value="endolytic transglycosylase MltG"/>
    <property type="match status" value="1"/>
</dbReference>
<evidence type="ECO:0000256" key="1">
    <source>
        <dbReference type="ARBA" id="ARBA00022475"/>
    </source>
</evidence>
<keyword evidence="6 7" id="KW-0961">Cell wall biogenesis/degradation</keyword>
<evidence type="ECO:0000256" key="2">
    <source>
        <dbReference type="ARBA" id="ARBA00022692"/>
    </source>
</evidence>
<keyword evidence="4 7" id="KW-0472">Membrane</keyword>
<accession>A0A4U1B652</accession>
<protein>
    <recommendedName>
        <fullName evidence="7">Endolytic murein transglycosylase</fullName>
        <ecNumber evidence="7">4.2.2.29</ecNumber>
    </recommendedName>
    <alternativeName>
        <fullName evidence="7">Peptidoglycan lytic transglycosylase</fullName>
    </alternativeName>
    <alternativeName>
        <fullName evidence="7">Peptidoglycan polymerization terminase</fullName>
    </alternativeName>
</protein>
<dbReference type="Proteomes" id="UP000307999">
    <property type="component" value="Unassembled WGS sequence"/>
</dbReference>
<dbReference type="EMBL" id="SWDB01000011">
    <property type="protein sequence ID" value="TKB45896.1"/>
    <property type="molecule type" value="Genomic_DNA"/>
</dbReference>
<sequence>MWRWLSGLVLIAVLSIVAVHFKMQQMVQQPLAISHTQLFTLNKGSSYSSLLRHAEQQQWIASSWPYKLYGKLNPGVTRVKAGTYQLSPELSFEQLLTMLVSGKEYQFKITFVEGTTFKEWLALLANNPHLEQTITAKNWLQLQPHFPDVTHPEGMFFPDTYKFTKGTSDLSILQQANQRMRQELADSWQQRAEDLPYESPYQALIMASIIEKETAVLAEQPLISAVFVNRLRKGMRLQTDPTIIYGLGERYTGDITYANIREKTAYNTYQINGLPPTPIAMPGKTALDASVNPASSDYLYFVSKGNGEHIFSKNLADHNRAVDKYQRGKP</sequence>
<evidence type="ECO:0000256" key="5">
    <source>
        <dbReference type="ARBA" id="ARBA00023239"/>
    </source>
</evidence>
<name>A0A4U1B652_9GAMM</name>
<dbReference type="Gene3D" id="3.30.160.60">
    <property type="entry name" value="Classic Zinc Finger"/>
    <property type="match status" value="2"/>
</dbReference>
<keyword evidence="3 7" id="KW-1133">Transmembrane helix</keyword>
<gene>
    <name evidence="7 8" type="primary">mltG</name>
    <name evidence="8" type="ORF">E8M12_06510</name>
</gene>
<keyword evidence="2 7" id="KW-0812">Transmembrane</keyword>
<dbReference type="RefSeq" id="WP_136735291.1">
    <property type="nucleotide sequence ID" value="NZ_SWDB01000011.1"/>
</dbReference>
<evidence type="ECO:0000256" key="7">
    <source>
        <dbReference type="HAMAP-Rule" id="MF_02065"/>
    </source>
</evidence>
<dbReference type="InterPro" id="IPR003770">
    <property type="entry name" value="MLTG-like"/>
</dbReference>
<dbReference type="GO" id="GO:0009252">
    <property type="term" value="P:peptidoglycan biosynthetic process"/>
    <property type="evidence" value="ECO:0007669"/>
    <property type="project" value="UniProtKB-UniRule"/>
</dbReference>
<proteinExistence type="inferred from homology"/>
<dbReference type="PANTHER" id="PTHR30518:SF2">
    <property type="entry name" value="ENDOLYTIC MUREIN TRANSGLYCOSYLASE"/>
    <property type="match status" value="1"/>
</dbReference>
<comment type="catalytic activity">
    <reaction evidence="7">
        <text>a peptidoglycan chain = a peptidoglycan chain with N-acetyl-1,6-anhydromuramyl-[peptide] at the reducing end + a peptidoglycan chain with N-acetylglucosamine at the non-reducing end.</text>
        <dbReference type="EC" id="4.2.2.29"/>
    </reaction>
</comment>
<comment type="similarity">
    <text evidence="7">Belongs to the transglycosylase MltG family.</text>
</comment>
<dbReference type="AlphaFoldDB" id="A0A4U1B652"/>
<keyword evidence="5 7" id="KW-0456">Lyase</keyword>
<dbReference type="Pfam" id="PF02618">
    <property type="entry name" value="YceG"/>
    <property type="match status" value="1"/>
</dbReference>
<keyword evidence="9" id="KW-1185">Reference proteome</keyword>
<feature type="site" description="Important for catalytic activity" evidence="7">
    <location>
        <position position="213"/>
    </location>
</feature>